<dbReference type="Pfam" id="PF00034">
    <property type="entry name" value="Cytochrom_C"/>
    <property type="match status" value="1"/>
</dbReference>
<evidence type="ECO:0000256" key="3">
    <source>
        <dbReference type="ARBA" id="ARBA00023004"/>
    </source>
</evidence>
<evidence type="ECO:0000259" key="7">
    <source>
        <dbReference type="PROSITE" id="PS51007"/>
    </source>
</evidence>
<feature type="transmembrane region" description="Helical" evidence="6">
    <location>
        <begin position="379"/>
        <end position="403"/>
    </location>
</feature>
<keyword evidence="6" id="KW-0812">Transmembrane</keyword>
<dbReference type="SUPFAM" id="SSF46626">
    <property type="entry name" value="Cytochrome c"/>
    <property type="match status" value="1"/>
</dbReference>
<keyword evidence="2 4" id="KW-0479">Metal-binding</keyword>
<feature type="compositionally biased region" description="Low complexity" evidence="5">
    <location>
        <begin position="450"/>
        <end position="469"/>
    </location>
</feature>
<feature type="transmembrane region" description="Helical" evidence="6">
    <location>
        <begin position="21"/>
        <end position="42"/>
    </location>
</feature>
<feature type="transmembrane region" description="Helical" evidence="6">
    <location>
        <begin position="181"/>
        <end position="203"/>
    </location>
</feature>
<keyword evidence="9" id="KW-1185">Reference proteome</keyword>
<feature type="transmembrane region" description="Helical" evidence="6">
    <location>
        <begin position="240"/>
        <end position="259"/>
    </location>
</feature>
<proteinExistence type="predicted"/>
<evidence type="ECO:0000256" key="1">
    <source>
        <dbReference type="ARBA" id="ARBA00022617"/>
    </source>
</evidence>
<gene>
    <name evidence="8" type="ORF">SAMN04488519_101285</name>
</gene>
<protein>
    <submittedName>
        <fullName evidence="8">Cytochrome c</fullName>
    </submittedName>
</protein>
<feature type="transmembrane region" description="Helical" evidence="6">
    <location>
        <begin position="54"/>
        <end position="71"/>
    </location>
</feature>
<dbReference type="Proteomes" id="UP000199564">
    <property type="component" value="Unassembled WGS sequence"/>
</dbReference>
<name>A0A1I5AUN0_9BACT</name>
<evidence type="ECO:0000256" key="4">
    <source>
        <dbReference type="PROSITE-ProRule" id="PRU00433"/>
    </source>
</evidence>
<dbReference type="InterPro" id="IPR009056">
    <property type="entry name" value="Cyt_c-like_dom"/>
</dbReference>
<accession>A0A1I5AUN0</accession>
<feature type="transmembrane region" description="Helical" evidence="6">
    <location>
        <begin position="141"/>
        <end position="161"/>
    </location>
</feature>
<organism evidence="8 9">
    <name type="scientific">Algoriphagus ornithinivorans</name>
    <dbReference type="NCBI Taxonomy" id="226506"/>
    <lineage>
        <taxon>Bacteria</taxon>
        <taxon>Pseudomonadati</taxon>
        <taxon>Bacteroidota</taxon>
        <taxon>Cytophagia</taxon>
        <taxon>Cytophagales</taxon>
        <taxon>Cyclobacteriaceae</taxon>
        <taxon>Algoriphagus</taxon>
    </lineage>
</organism>
<dbReference type="RefSeq" id="WP_091649259.1">
    <property type="nucleotide sequence ID" value="NZ_FOVW01000001.1"/>
</dbReference>
<dbReference type="InterPro" id="IPR036909">
    <property type="entry name" value="Cyt_c-like_dom_sf"/>
</dbReference>
<dbReference type="EMBL" id="FOVW01000001">
    <property type="protein sequence ID" value="SFN66236.1"/>
    <property type="molecule type" value="Genomic_DNA"/>
</dbReference>
<reference evidence="9" key="1">
    <citation type="submission" date="2016-10" db="EMBL/GenBank/DDBJ databases">
        <authorList>
            <person name="Varghese N."/>
            <person name="Submissions S."/>
        </authorList>
    </citation>
    <scope>NUCLEOTIDE SEQUENCE [LARGE SCALE GENOMIC DNA]</scope>
    <source>
        <strain evidence="9">DSM 15282</strain>
    </source>
</reference>
<feature type="region of interest" description="Disordered" evidence="5">
    <location>
        <begin position="448"/>
        <end position="470"/>
    </location>
</feature>
<dbReference type="AlphaFoldDB" id="A0A1I5AUN0"/>
<dbReference type="GO" id="GO:0009055">
    <property type="term" value="F:electron transfer activity"/>
    <property type="evidence" value="ECO:0007669"/>
    <property type="project" value="InterPro"/>
</dbReference>
<evidence type="ECO:0000313" key="9">
    <source>
        <dbReference type="Proteomes" id="UP000199564"/>
    </source>
</evidence>
<evidence type="ECO:0000313" key="8">
    <source>
        <dbReference type="EMBL" id="SFN66236.1"/>
    </source>
</evidence>
<evidence type="ECO:0000256" key="5">
    <source>
        <dbReference type="SAM" id="MobiDB-lite"/>
    </source>
</evidence>
<feature type="transmembrane region" description="Helical" evidence="6">
    <location>
        <begin position="107"/>
        <end position="129"/>
    </location>
</feature>
<keyword evidence="1 4" id="KW-0349">Heme</keyword>
<feature type="transmembrane region" description="Helical" evidence="6">
    <location>
        <begin position="83"/>
        <end position="101"/>
    </location>
</feature>
<keyword evidence="3 4" id="KW-0408">Iron</keyword>
<keyword evidence="6" id="KW-0472">Membrane</keyword>
<evidence type="ECO:0000256" key="6">
    <source>
        <dbReference type="SAM" id="Phobius"/>
    </source>
</evidence>
<sequence length="591" mass="65886">MRISQPNELFIRIWNRWAVGFFLIAALLGMTMRAFYIVEIPVLEYRHILHTHSHIALLGWGFMMLIGTMIFELEGKENFGKKYGGLFIALLVSLLGMLFSFPVQGYGVVSISFSTLFVLLSYAFIFKLWKTLGQRENTLGIRLIRWSLIGYLISTFGLWALGPVTATLGRMHEMYFMTIQWFLHFQLNAWFVLGTLGLIVFFAEKRGIKILISSIQQGLLIGSVFLTFALAITWAEPSPIFFWINSLAVLIQALAYYLLLQKIIKILPGLFLQPFPKMLIVLALVSLVAKAILQVLLVFPEVAVISYTIRLYVIGFLHLVMLGAMTFGIGGLALEEGRLPATLSSKIGWSLILGGFLGTELLLFGQGTMVWMQWGYLSWYHLGLFVFSALFPLGLALSFISLFSEKYVQPQSILKYPNSNQLNVETMKKVMIWSMGIIAMLMTSCGGGSESQSSSSESGSPAEAAAPAADPKGIGEIKSVDLGSGVDASLADQGKAIVDMKCTACHQLNDKRLVGPGFQGVTNRRRPEWIMNMITNVDVMLDQDPEAQKLLEECLTRMPNQNISMDDARGILEFMRKNDEEKAGQRDAAVK</sequence>
<dbReference type="Gene3D" id="1.10.760.10">
    <property type="entry name" value="Cytochrome c-like domain"/>
    <property type="match status" value="1"/>
</dbReference>
<feature type="domain" description="Cytochrome c" evidence="7">
    <location>
        <begin position="489"/>
        <end position="579"/>
    </location>
</feature>
<feature type="transmembrane region" description="Helical" evidence="6">
    <location>
        <begin position="279"/>
        <end position="299"/>
    </location>
</feature>
<feature type="transmembrane region" description="Helical" evidence="6">
    <location>
        <begin position="347"/>
        <end position="367"/>
    </location>
</feature>
<dbReference type="GO" id="GO:0046872">
    <property type="term" value="F:metal ion binding"/>
    <property type="evidence" value="ECO:0007669"/>
    <property type="project" value="UniProtKB-KW"/>
</dbReference>
<evidence type="ECO:0000256" key="2">
    <source>
        <dbReference type="ARBA" id="ARBA00022723"/>
    </source>
</evidence>
<dbReference type="GO" id="GO:0020037">
    <property type="term" value="F:heme binding"/>
    <property type="evidence" value="ECO:0007669"/>
    <property type="project" value="InterPro"/>
</dbReference>
<dbReference type="PROSITE" id="PS51007">
    <property type="entry name" value="CYTC"/>
    <property type="match status" value="1"/>
</dbReference>
<feature type="transmembrane region" description="Helical" evidence="6">
    <location>
        <begin position="311"/>
        <end position="335"/>
    </location>
</feature>
<dbReference type="STRING" id="226506.SAMN04488519_101285"/>
<feature type="transmembrane region" description="Helical" evidence="6">
    <location>
        <begin position="215"/>
        <end position="234"/>
    </location>
</feature>
<keyword evidence="6" id="KW-1133">Transmembrane helix</keyword>